<comment type="cofactor">
    <cofactor evidence="1">
        <name>Zn(2+)</name>
        <dbReference type="ChEBI" id="CHEBI:29105"/>
    </cofactor>
</comment>
<dbReference type="GO" id="GO:0016811">
    <property type="term" value="F:hydrolase activity, acting on carbon-nitrogen (but not peptide) bonds, in linear amides"/>
    <property type="evidence" value="ECO:0007669"/>
    <property type="project" value="TreeGrafter"/>
</dbReference>
<dbReference type="SUPFAM" id="SSF102215">
    <property type="entry name" value="Creatininase"/>
    <property type="match status" value="1"/>
</dbReference>
<evidence type="ECO:0000313" key="7">
    <source>
        <dbReference type="Proteomes" id="UP000189777"/>
    </source>
</evidence>
<sequence length="271" mass="28598">MPAPRLADLTWRQVEALPADTVAVLPLGAIEQHGPHLPVSTDLVTASETAAAAVETVARSGAASVVLLEPLAYTKSDEHAGFPGTIWLSWDTLMRVLTDVGRSLAASGITRLVFVNGHGGNSALGQVANRELRRRFGLRTFFAHVATPRDQGGVPASGDEHGLGVHGGHGETSLMLHLRPELVHMDLAERRVPEGLLAYEQIGFGRATSFGWLSSDFGPDGHVGDPTTATAEAGKEAFEHAVEQLARTLVEAARFTTPDDGAAALAARDRA</sequence>
<keyword evidence="4" id="KW-0862">Zinc</keyword>
<dbReference type="RefSeq" id="WP_079575664.1">
    <property type="nucleotide sequence ID" value="NZ_FUZQ01000006.1"/>
</dbReference>
<evidence type="ECO:0000256" key="3">
    <source>
        <dbReference type="ARBA" id="ARBA00022801"/>
    </source>
</evidence>
<evidence type="ECO:0000256" key="5">
    <source>
        <dbReference type="ARBA" id="ARBA00024029"/>
    </source>
</evidence>
<keyword evidence="3 6" id="KW-0378">Hydrolase</keyword>
<comment type="similarity">
    <text evidence="5">Belongs to the creatininase superfamily.</text>
</comment>
<dbReference type="GO" id="GO:0009231">
    <property type="term" value="P:riboflavin biosynthetic process"/>
    <property type="evidence" value="ECO:0007669"/>
    <property type="project" value="TreeGrafter"/>
</dbReference>
<name>A0A1T5LGT9_9MICO</name>
<dbReference type="InterPro" id="IPR024087">
    <property type="entry name" value="Creatininase-like_sf"/>
</dbReference>
<dbReference type="AlphaFoldDB" id="A0A1T5LGT9"/>
<reference evidence="6 7" key="1">
    <citation type="submission" date="2017-02" db="EMBL/GenBank/DDBJ databases">
        <authorList>
            <person name="Peterson S.W."/>
        </authorList>
    </citation>
    <scope>NUCLEOTIDE SEQUENCE [LARGE SCALE GENOMIC DNA]</scope>
    <source>
        <strain evidence="6 7">DSM 21481</strain>
    </source>
</reference>
<evidence type="ECO:0000256" key="1">
    <source>
        <dbReference type="ARBA" id="ARBA00001947"/>
    </source>
</evidence>
<evidence type="ECO:0000256" key="4">
    <source>
        <dbReference type="ARBA" id="ARBA00022833"/>
    </source>
</evidence>
<dbReference type="PANTHER" id="PTHR35005">
    <property type="entry name" value="3-DEHYDRO-SCYLLO-INOSOSE HYDROLASE"/>
    <property type="match status" value="1"/>
</dbReference>
<dbReference type="OrthoDB" id="9801445at2"/>
<dbReference type="GO" id="GO:0046872">
    <property type="term" value="F:metal ion binding"/>
    <property type="evidence" value="ECO:0007669"/>
    <property type="project" value="UniProtKB-KW"/>
</dbReference>
<dbReference type="Proteomes" id="UP000189777">
    <property type="component" value="Unassembled WGS sequence"/>
</dbReference>
<organism evidence="6 7">
    <name type="scientific">Krasilnikoviella flava</name>
    <dbReference type="NCBI Taxonomy" id="526729"/>
    <lineage>
        <taxon>Bacteria</taxon>
        <taxon>Bacillati</taxon>
        <taxon>Actinomycetota</taxon>
        <taxon>Actinomycetes</taxon>
        <taxon>Micrococcales</taxon>
        <taxon>Promicromonosporaceae</taxon>
        <taxon>Krasilnikoviella</taxon>
    </lineage>
</organism>
<dbReference type="EMBL" id="FUZQ01000006">
    <property type="protein sequence ID" value="SKC75257.1"/>
    <property type="molecule type" value="Genomic_DNA"/>
</dbReference>
<gene>
    <name evidence="6" type="ORF">SAMN04324258_3395</name>
</gene>
<dbReference type="Gene3D" id="3.40.50.10310">
    <property type="entry name" value="Creatininase"/>
    <property type="match status" value="1"/>
</dbReference>
<dbReference type="PANTHER" id="PTHR35005:SF1">
    <property type="entry name" value="2-AMINO-5-FORMYLAMINO-6-RIBOSYLAMINOPYRIMIDIN-4(3H)-ONE 5'-MONOPHOSPHATE DEFORMYLASE"/>
    <property type="match status" value="1"/>
</dbReference>
<evidence type="ECO:0000313" key="6">
    <source>
        <dbReference type="EMBL" id="SKC75257.1"/>
    </source>
</evidence>
<dbReference type="Pfam" id="PF02633">
    <property type="entry name" value="Creatininase"/>
    <property type="match status" value="1"/>
</dbReference>
<dbReference type="InterPro" id="IPR003785">
    <property type="entry name" value="Creatininase/forma_Hydrolase"/>
</dbReference>
<dbReference type="STRING" id="526729.SAMN04324258_3395"/>
<proteinExistence type="inferred from homology"/>
<keyword evidence="2" id="KW-0479">Metal-binding</keyword>
<protein>
    <submittedName>
        <fullName evidence="6">Creatinine amidohydrolase</fullName>
    </submittedName>
</protein>
<evidence type="ECO:0000256" key="2">
    <source>
        <dbReference type="ARBA" id="ARBA00022723"/>
    </source>
</evidence>
<accession>A0A1T5LGT9</accession>
<keyword evidence="7" id="KW-1185">Reference proteome</keyword>